<dbReference type="Pfam" id="PF00330">
    <property type="entry name" value="Aconitase"/>
    <property type="match status" value="1"/>
</dbReference>
<dbReference type="InterPro" id="IPR000573">
    <property type="entry name" value="AconitaseA/IPMdHydase_ssu_swvl"/>
</dbReference>
<dbReference type="NCBIfam" id="NF006757">
    <property type="entry name" value="PRK09277.1"/>
    <property type="match status" value="1"/>
</dbReference>
<dbReference type="NCBIfam" id="NF009520">
    <property type="entry name" value="PRK12881.1"/>
    <property type="match status" value="1"/>
</dbReference>
<keyword evidence="11 14" id="KW-0456">Lyase</keyword>
<evidence type="ECO:0000256" key="9">
    <source>
        <dbReference type="ARBA" id="ARBA00023014"/>
    </source>
</evidence>
<comment type="catalytic activity">
    <reaction evidence="1">
        <text>(2S,3R)-3-hydroxybutane-1,2,3-tricarboxylate = 2-methyl-cis-aconitate + H2O</text>
        <dbReference type="Rhea" id="RHEA:17941"/>
        <dbReference type="ChEBI" id="CHEBI:15377"/>
        <dbReference type="ChEBI" id="CHEBI:57429"/>
        <dbReference type="ChEBI" id="CHEBI:57872"/>
        <dbReference type="EC" id="4.2.1.99"/>
    </reaction>
</comment>
<evidence type="ECO:0000256" key="1">
    <source>
        <dbReference type="ARBA" id="ARBA00000118"/>
    </source>
</evidence>
<evidence type="ECO:0000259" key="13">
    <source>
        <dbReference type="Pfam" id="PF00694"/>
    </source>
</evidence>
<evidence type="ECO:0000313" key="15">
    <source>
        <dbReference type="Proteomes" id="UP000824300"/>
    </source>
</evidence>
<dbReference type="NCBIfam" id="TIGR01341">
    <property type="entry name" value="aconitase_1"/>
    <property type="match status" value="1"/>
</dbReference>
<dbReference type="EC" id="4.2.1.3" evidence="11"/>
<dbReference type="SUPFAM" id="SSF52016">
    <property type="entry name" value="LeuD/IlvD-like"/>
    <property type="match status" value="1"/>
</dbReference>
<accession>A0ABX8ZSI8</accession>
<dbReference type="Gene3D" id="3.30.499.10">
    <property type="entry name" value="Aconitase, domain 3"/>
    <property type="match status" value="2"/>
</dbReference>
<comment type="pathway">
    <text evidence="4">Organic acid metabolism; propanoate degradation.</text>
</comment>
<dbReference type="CDD" id="cd01580">
    <property type="entry name" value="AcnA_IRP_Swivel"/>
    <property type="match status" value="1"/>
</dbReference>
<keyword evidence="9 11" id="KW-0411">Iron-sulfur</keyword>
<dbReference type="Pfam" id="PF00694">
    <property type="entry name" value="Aconitase_C"/>
    <property type="match status" value="1"/>
</dbReference>
<dbReference type="CDD" id="cd01586">
    <property type="entry name" value="AcnA_IRP"/>
    <property type="match status" value="1"/>
</dbReference>
<dbReference type="InterPro" id="IPR001030">
    <property type="entry name" value="Acoase/IPM_deHydtase_lsu_aba"/>
</dbReference>
<evidence type="ECO:0000256" key="8">
    <source>
        <dbReference type="ARBA" id="ARBA00023004"/>
    </source>
</evidence>
<organism evidence="14 15">
    <name type="scientific">Qipengyuania xiapuensis</name>
    <dbReference type="NCBI Taxonomy" id="2867236"/>
    <lineage>
        <taxon>Bacteria</taxon>
        <taxon>Pseudomonadati</taxon>
        <taxon>Pseudomonadota</taxon>
        <taxon>Alphaproteobacteria</taxon>
        <taxon>Sphingomonadales</taxon>
        <taxon>Erythrobacteraceae</taxon>
        <taxon>Qipengyuania</taxon>
    </lineage>
</organism>
<evidence type="ECO:0000256" key="11">
    <source>
        <dbReference type="RuleBase" id="RU361275"/>
    </source>
</evidence>
<keyword evidence="7" id="KW-0479">Metal-binding</keyword>
<dbReference type="InterPro" id="IPR018136">
    <property type="entry name" value="Aconitase_4Fe-4S_BS"/>
</dbReference>
<dbReference type="InterPro" id="IPR006249">
    <property type="entry name" value="Aconitase/IRP2"/>
</dbReference>
<evidence type="ECO:0000313" key="14">
    <source>
        <dbReference type="EMBL" id="QZD91869.1"/>
    </source>
</evidence>
<dbReference type="InterPro" id="IPR044137">
    <property type="entry name" value="AcnA_IRP_Swivel"/>
</dbReference>
<evidence type="ECO:0000259" key="12">
    <source>
        <dbReference type="Pfam" id="PF00330"/>
    </source>
</evidence>
<comment type="pathway">
    <text evidence="3">Carbohydrate metabolism; tricarboxylic acid cycle; isocitrate from oxaloacetate: step 2/2.</text>
</comment>
<dbReference type="Proteomes" id="UP000824300">
    <property type="component" value="Chromosome"/>
</dbReference>
<dbReference type="EMBL" id="CP081296">
    <property type="protein sequence ID" value="QZD91869.1"/>
    <property type="molecule type" value="Genomic_DNA"/>
</dbReference>
<evidence type="ECO:0000256" key="7">
    <source>
        <dbReference type="ARBA" id="ARBA00022723"/>
    </source>
</evidence>
<comment type="cofactor">
    <cofactor evidence="2">
        <name>[4Fe-4S] cluster</name>
        <dbReference type="ChEBI" id="CHEBI:49883"/>
    </cofactor>
</comment>
<dbReference type="Gene3D" id="6.10.190.10">
    <property type="match status" value="1"/>
</dbReference>
<dbReference type="SUPFAM" id="SSF53732">
    <property type="entry name" value="Aconitase iron-sulfur domain"/>
    <property type="match status" value="1"/>
</dbReference>
<dbReference type="GO" id="GO:0003994">
    <property type="term" value="F:aconitate hydratase activity"/>
    <property type="evidence" value="ECO:0007669"/>
    <property type="project" value="UniProtKB-EC"/>
</dbReference>
<comment type="catalytic activity">
    <reaction evidence="10 11">
        <text>citrate = D-threo-isocitrate</text>
        <dbReference type="Rhea" id="RHEA:10336"/>
        <dbReference type="ChEBI" id="CHEBI:15562"/>
        <dbReference type="ChEBI" id="CHEBI:16947"/>
        <dbReference type="EC" id="4.2.1.3"/>
    </reaction>
</comment>
<dbReference type="PRINTS" id="PR00415">
    <property type="entry name" value="ACONITASE"/>
</dbReference>
<dbReference type="InterPro" id="IPR036008">
    <property type="entry name" value="Aconitase_4Fe-4S_dom"/>
</dbReference>
<sequence>MTQVGQDTLGTRSTLTVGGKDYAYYSFKKAAEKIGDVSKLPFSLKVLLENMLRFEDGGFTVSTDDAQAIADWQKNPTTGKEIQYRPARVLLQDFTGVPCVVDLAAMRDAIGKLGGDTSKINPQVPVNLVIDHSVMVDEFGHPKAFEKNVELEYARNAERYDFLKWGSKSFKNFSAVPPGTGICHQVNLEYIGKGVWNSEGPDGASVAYPDTCVGTDSHTTMINGLGVLGWGVGGIEAEAAMLGQPISMLIPEVVGFKLTGAMAEGVTATDLVLTCVQMLREVGVVGRFVEFYGEGVANLTLADRATIANMAPEYGATCGFFGIDDKTLEYMRLTGRDEETIALVEAYSKEQGMWFTPENEPVFTKTLELDISKVVPSLAGPKRPQDRVALPQVDELFNTDLKSIYSKDAPLRVDVEGKDHDVGDGDVVIAAITSCTNTSNPDVLIAAGLVAKKAREKGLAPKPWVKTSLAPGSQVVTDYLEKSGLQDDLDAMGFDLVGYGCTTCIGNSGPLAPPISKAINGNDIVAASVLSGNRNFEGRVSPDVRANFLASPPLVVAYSILGTVTKDITETPLGQDQDGNDVMLADVWPTNEEIREHRTKNIDREMFESRYADVYKGDEHWQAIKVEASDTYTWNPTSTYVASPPFFEGMSMEPAPVTDITDAKPLAILGDSTTTDHISPAGSIKEDSPAGEYLKSHQVSKQDFNSYGSRRGNHEVMMRGTFANIRIKNEMVPGTEGGITTYKGEQMPIYDAAMKHKADGTPLVVVAGKEYGTGSSRDWAAKGTILLGVRAVIVESFERIHRSNLIGMGVLPLQFKDGDTRQSLGLGADDTFTIKGLADLTPGQDVEVEVTHEDGSKASFTALCRIDTANEMEYYRNGGILHYVLRKLAAS</sequence>
<evidence type="ECO:0000256" key="10">
    <source>
        <dbReference type="ARBA" id="ARBA00023501"/>
    </source>
</evidence>
<name>A0ABX8ZSI8_9SPHN</name>
<feature type="domain" description="Aconitase/3-isopropylmalate dehydratase large subunit alpha/beta/alpha" evidence="12">
    <location>
        <begin position="72"/>
        <end position="562"/>
    </location>
</feature>
<feature type="domain" description="Aconitase A/isopropylmalate dehydratase small subunit swivel" evidence="13">
    <location>
        <begin position="692"/>
        <end position="817"/>
    </location>
</feature>
<dbReference type="PROSITE" id="PS00450">
    <property type="entry name" value="ACONITASE_1"/>
    <property type="match status" value="1"/>
</dbReference>
<dbReference type="Gene3D" id="3.20.19.10">
    <property type="entry name" value="Aconitase, domain 4"/>
    <property type="match status" value="1"/>
</dbReference>
<dbReference type="InterPro" id="IPR015928">
    <property type="entry name" value="Aconitase/3IPM_dehydase_swvl"/>
</dbReference>
<evidence type="ECO:0000256" key="6">
    <source>
        <dbReference type="ARBA" id="ARBA00022485"/>
    </source>
</evidence>
<keyword evidence="15" id="KW-1185">Reference proteome</keyword>
<evidence type="ECO:0000256" key="4">
    <source>
        <dbReference type="ARBA" id="ARBA00005026"/>
    </source>
</evidence>
<evidence type="ECO:0000256" key="2">
    <source>
        <dbReference type="ARBA" id="ARBA00001966"/>
    </source>
</evidence>
<protein>
    <recommendedName>
        <fullName evidence="11">Aconitate hydratase</fullName>
        <shortName evidence="11">Aconitase</shortName>
        <ecNumber evidence="11">4.2.1.3</ecNumber>
    </recommendedName>
</protein>
<evidence type="ECO:0000256" key="3">
    <source>
        <dbReference type="ARBA" id="ARBA00004717"/>
    </source>
</evidence>
<dbReference type="PROSITE" id="PS01244">
    <property type="entry name" value="ACONITASE_2"/>
    <property type="match status" value="1"/>
</dbReference>
<keyword evidence="6 11" id="KW-0004">4Fe-4S</keyword>
<reference evidence="14 15" key="1">
    <citation type="submission" date="2021-08" db="EMBL/GenBank/DDBJ databases">
        <title>Comparative Genomics Analysis of the Genus Qipengyuania Reveals Extensive Genetic Diversity and Metabolic Versatility, Including the Description of Fifteen Novel Species.</title>
        <authorList>
            <person name="Liu Y."/>
        </authorList>
    </citation>
    <scope>NUCLEOTIDE SEQUENCE [LARGE SCALE GENOMIC DNA]</scope>
    <source>
        <strain evidence="14 15">1NDW3</strain>
    </source>
</reference>
<gene>
    <name evidence="14" type="primary">acnA</name>
    <name evidence="14" type="ORF">K3162_09925</name>
</gene>
<dbReference type="InterPro" id="IPR015931">
    <property type="entry name" value="Acnase/IPM_dHydase_lsu_aba_1/3"/>
</dbReference>
<dbReference type="RefSeq" id="WP_221427573.1">
    <property type="nucleotide sequence ID" value="NZ_CP081296.1"/>
</dbReference>
<proteinExistence type="inferred from homology"/>
<comment type="function">
    <text evidence="11">Catalyzes the isomerization of citrate to isocitrate via cis-aconitate.</text>
</comment>
<comment type="similarity">
    <text evidence="5 11">Belongs to the aconitase/IPM isomerase family.</text>
</comment>
<dbReference type="PANTHER" id="PTHR11670">
    <property type="entry name" value="ACONITASE/IRON-RESPONSIVE ELEMENT FAMILY MEMBER"/>
    <property type="match status" value="1"/>
</dbReference>
<keyword evidence="8 11" id="KW-0408">Iron</keyword>
<evidence type="ECO:0000256" key="5">
    <source>
        <dbReference type="ARBA" id="ARBA00007185"/>
    </source>
</evidence>